<evidence type="ECO:0000313" key="3">
    <source>
        <dbReference type="Proteomes" id="UP000250223"/>
    </source>
</evidence>
<organism evidence="2 3">
    <name type="scientific">Clostridium cochlearium</name>
    <dbReference type="NCBI Taxonomy" id="1494"/>
    <lineage>
        <taxon>Bacteria</taxon>
        <taxon>Bacillati</taxon>
        <taxon>Bacillota</taxon>
        <taxon>Clostridia</taxon>
        <taxon>Eubacteriales</taxon>
        <taxon>Clostridiaceae</taxon>
        <taxon>Clostridium</taxon>
    </lineage>
</organism>
<reference evidence="2 3" key="1">
    <citation type="submission" date="2018-06" db="EMBL/GenBank/DDBJ databases">
        <authorList>
            <consortium name="Pathogen Informatics"/>
            <person name="Doyle S."/>
        </authorList>
    </citation>
    <scope>NUCLEOTIDE SEQUENCE [LARGE SCALE GENOMIC DNA]</scope>
    <source>
        <strain evidence="2 3">NCTC13028</strain>
    </source>
</reference>
<dbReference type="EMBL" id="UAWC01000001">
    <property type="protein sequence ID" value="SQB33006.1"/>
    <property type="molecule type" value="Genomic_DNA"/>
</dbReference>
<keyword evidence="1" id="KW-0175">Coiled coil</keyword>
<evidence type="ECO:0000313" key="2">
    <source>
        <dbReference type="EMBL" id="SQB33006.1"/>
    </source>
</evidence>
<name>A0A2X2VUP1_CLOCO</name>
<proteinExistence type="predicted"/>
<protein>
    <submittedName>
        <fullName evidence="2">Uncharacterized protein conserved in bacteria</fullName>
    </submittedName>
</protein>
<feature type="coiled-coil region" evidence="1">
    <location>
        <begin position="1"/>
        <end position="28"/>
    </location>
</feature>
<dbReference type="Proteomes" id="UP000250223">
    <property type="component" value="Unassembled WGS sequence"/>
</dbReference>
<dbReference type="Pfam" id="PF13558">
    <property type="entry name" value="SbcC_Walker_B"/>
    <property type="match status" value="1"/>
</dbReference>
<sequence length="984" mass="116792">MDRKREEIKEKEKLLDEIKKEQEYLNEKIIRELDELNSYGEEFCFEESKLLKEELLRDIEGYDFTFLKESLNKEEIKLEQGFKVIKQYEDIRNKKEECELERDKTDKIVKGLNSELKERYECFTHIKEEYMEKINIYNINNKELILKEEDIQNLFKIVTDIETRGNLENLKPIISDAYNNFKGKLLVNKQRLNEKKKDKLDNIKELENEIKNLKEEKEAEFILEEDVDISRQKLKEKAIPFIPFYKAFNFVEGLSEEEKKFIESSLIDMGIINSLIVPNSYKDELMDITLKDKYLFVENGYLFCEKDNAHKSSYIIEDEKKRNNLSAFLKMEEGEFNKLYKKELEVLLHNISIEECGSTYLIKQKLNDIDNIKLQISSIEENLKSLEEKMAILKKEYEAFPSVQDLKTNLELIEEKEDEVKRKSKELLLLEEKYLKLNKSLEQAKIKVFEKTSEINIEKNSKSFEDALDALRDYEKILTEVQVMIEKFRSYNLRIMSMEEQVEYIKEYVDRLWQNISSSSKKIKDKSIKAQGLQEVLMKSNLKDIEKAIEEAKNIVDVYPEKITEVYKEITTINNEIQNNMEKQNKKEHKISREKELLKILKENLTKEIELNYVEINSIDNLKEKAKYVLENYKNEGNKDEATYATELFESIQKYEGDLRDYNLKYMEIFKPEENIEDDEKRRLYMKGKRFEIVLRFNGKVSLYNLIYLLKEVIEEQKLFINEKERQIFEETLINTISTKITAKIYQTKIWVDQMNDLMEAMNTSSGLKFSLKWIPRKADNENQMDISSLVNILQRGAIVTEEDIDKLSKHFKEMLKQQKRDIEASGEIINYQSIIKDILDYRQWYEFRLYFTKPSKGKKELTDNEFFKFSGGEKAMAMYVPLFAAVNAKYNGADKKDCPRIIALDEAFAGVDENNISDMFKLLERMDLDYVLNSQVLWGDYATVKELAICELTRDKEDDIVVVERFQWNGKEKVIVLEGKEVG</sequence>
<dbReference type="Gene3D" id="3.40.50.300">
    <property type="entry name" value="P-loop containing nucleotide triphosphate hydrolases"/>
    <property type="match status" value="1"/>
</dbReference>
<feature type="coiled-coil region" evidence="1">
    <location>
        <begin position="567"/>
        <end position="636"/>
    </location>
</feature>
<gene>
    <name evidence="2" type="ORF">NCTC13028_00112</name>
</gene>
<dbReference type="RefSeq" id="WP_111921035.1">
    <property type="nucleotide sequence ID" value="NZ_UAWC01000001.1"/>
</dbReference>
<evidence type="ECO:0000256" key="1">
    <source>
        <dbReference type="SAM" id="Coils"/>
    </source>
</evidence>
<dbReference type="InterPro" id="IPR027417">
    <property type="entry name" value="P-loop_NTPase"/>
</dbReference>
<feature type="coiled-coil region" evidence="1">
    <location>
        <begin position="186"/>
        <end position="223"/>
    </location>
</feature>
<accession>A0A2X2VUP1</accession>
<feature type="coiled-coil region" evidence="1">
    <location>
        <begin position="362"/>
        <end position="447"/>
    </location>
</feature>
<dbReference type="AlphaFoldDB" id="A0A2X2VUP1"/>